<comment type="caution">
    <text evidence="1">The sequence shown here is derived from an EMBL/GenBank/DDBJ whole genome shotgun (WGS) entry which is preliminary data.</text>
</comment>
<evidence type="ECO:0000313" key="2">
    <source>
        <dbReference type="Proteomes" id="UP000632858"/>
    </source>
</evidence>
<evidence type="ECO:0008006" key="3">
    <source>
        <dbReference type="Google" id="ProtNLM"/>
    </source>
</evidence>
<organism evidence="1 2">
    <name type="scientific">Arenimonas maotaiensis</name>
    <dbReference type="NCBI Taxonomy" id="1446479"/>
    <lineage>
        <taxon>Bacteria</taxon>
        <taxon>Pseudomonadati</taxon>
        <taxon>Pseudomonadota</taxon>
        <taxon>Gammaproteobacteria</taxon>
        <taxon>Lysobacterales</taxon>
        <taxon>Lysobacteraceae</taxon>
        <taxon>Arenimonas</taxon>
    </lineage>
</organism>
<proteinExistence type="predicted"/>
<gene>
    <name evidence="1" type="ORF">GCM10010960_14610</name>
</gene>
<dbReference type="RefSeq" id="WP_188449446.1">
    <property type="nucleotide sequence ID" value="NZ_BMFO01000003.1"/>
</dbReference>
<reference evidence="1" key="1">
    <citation type="journal article" date="2014" name="Int. J. Syst. Evol. Microbiol.">
        <title>Complete genome sequence of Corynebacterium casei LMG S-19264T (=DSM 44701T), isolated from a smear-ripened cheese.</title>
        <authorList>
            <consortium name="US DOE Joint Genome Institute (JGI-PGF)"/>
            <person name="Walter F."/>
            <person name="Albersmeier A."/>
            <person name="Kalinowski J."/>
            <person name="Ruckert C."/>
        </authorList>
    </citation>
    <scope>NUCLEOTIDE SEQUENCE</scope>
    <source>
        <strain evidence="1">CGMCC 1.12726</strain>
    </source>
</reference>
<accession>A0A917FMI4</accession>
<keyword evidence="2" id="KW-1185">Reference proteome</keyword>
<reference evidence="1" key="2">
    <citation type="submission" date="2020-09" db="EMBL/GenBank/DDBJ databases">
        <authorList>
            <person name="Sun Q."/>
            <person name="Zhou Y."/>
        </authorList>
    </citation>
    <scope>NUCLEOTIDE SEQUENCE</scope>
    <source>
        <strain evidence="1">CGMCC 1.12726</strain>
    </source>
</reference>
<dbReference type="EMBL" id="BMFO01000003">
    <property type="protein sequence ID" value="GGF93901.1"/>
    <property type="molecule type" value="Genomic_DNA"/>
</dbReference>
<name>A0A917FMI4_9GAMM</name>
<protein>
    <recommendedName>
        <fullName evidence="3">Hpt domain-containing protein</fullName>
    </recommendedName>
</protein>
<evidence type="ECO:0000313" key="1">
    <source>
        <dbReference type="EMBL" id="GGF93901.1"/>
    </source>
</evidence>
<dbReference type="AlphaFoldDB" id="A0A917FMI4"/>
<dbReference type="Proteomes" id="UP000632858">
    <property type="component" value="Unassembled WGS sequence"/>
</dbReference>
<sequence length="117" mass="12433">MRENPMENRAPGAVLDMARAREAFGDGEETAEGLALTRSLLARLLPALRGPAPDWEALHAIRGCAALLCDPEAAARMAEQERHLRAGGLAGEGFAEVLCALDTLQDEIDAVLRSRGG</sequence>